<evidence type="ECO:0000313" key="2">
    <source>
        <dbReference type="EMBL" id="KAG0145018.1"/>
    </source>
</evidence>
<dbReference type="SUPFAM" id="SSF81901">
    <property type="entry name" value="HCP-like"/>
    <property type="match status" value="1"/>
</dbReference>
<dbReference type="InterPro" id="IPR052945">
    <property type="entry name" value="Mitotic_Regulator"/>
</dbReference>
<dbReference type="PANTHER" id="PTHR43628:SF1">
    <property type="entry name" value="CHITIN SYNTHASE REGULATORY FACTOR 2-RELATED"/>
    <property type="match status" value="1"/>
</dbReference>
<organism evidence="2 3">
    <name type="scientific">Cronartium quercuum f. sp. fusiforme G11</name>
    <dbReference type="NCBI Taxonomy" id="708437"/>
    <lineage>
        <taxon>Eukaryota</taxon>
        <taxon>Fungi</taxon>
        <taxon>Dikarya</taxon>
        <taxon>Basidiomycota</taxon>
        <taxon>Pucciniomycotina</taxon>
        <taxon>Pucciniomycetes</taxon>
        <taxon>Pucciniales</taxon>
        <taxon>Coleosporiaceae</taxon>
        <taxon>Cronartium</taxon>
    </lineage>
</organism>
<protein>
    <submittedName>
        <fullName evidence="2">Uncharacterized protein</fullName>
    </submittedName>
</protein>
<feature type="region of interest" description="Disordered" evidence="1">
    <location>
        <begin position="466"/>
        <end position="488"/>
    </location>
</feature>
<evidence type="ECO:0000256" key="1">
    <source>
        <dbReference type="SAM" id="MobiDB-lite"/>
    </source>
</evidence>
<sequence length="518" mass="58014">MELDASNLRMIQKLSRIKKVDKKCSTQKPTCPGTHNNRTSGHDVHFNQQASSQQEFLTYIAKKILDPTTQSTPTSPTVNEPNLEKGDLLKPENQSDRLSPTTSPKRSSSQSSCSSRSLKNSSRPSTSSRRLSIYFLPPDRLDLEELTTHNEGDGPCYISRSPVSQSEMEFFSFPPSSRSHDHHCTSPTQLKDIQEFPADCSTTAYQANVPPEISSQSPASGVKSCKATSSLDIASRQCAHHYLQLGIKAHEEDDLKRSASLFRMSATEAGGCGLGMLMWALTLRHGWGCEVDTEKAYWWLRLSAETLVNDLENLKIEMSDMNLVLTVDQSVNSGEGDGHEKSIEILVKECKAITSEVLLALYELGQCLMRGWGCERDKVLAVKYFTLAANLGDPDAQLELAYCYEKGKGVGRSLNQAATYYRMAFTQGVRMMGYQWIWKEKELRDPDMDSFTIISMANLKPFSENQHKKHWGRSNGPEQSQITKSKSGSNYTFDQACHFFEKDTESLRSLTTIISIYT</sequence>
<feature type="compositionally biased region" description="Polar residues" evidence="1">
    <location>
        <begin position="26"/>
        <end position="39"/>
    </location>
</feature>
<dbReference type="InterPro" id="IPR011990">
    <property type="entry name" value="TPR-like_helical_dom_sf"/>
</dbReference>
<feature type="compositionally biased region" description="Low complexity" evidence="1">
    <location>
        <begin position="67"/>
        <end position="77"/>
    </location>
</feature>
<feature type="compositionally biased region" description="Low complexity" evidence="1">
    <location>
        <begin position="97"/>
        <end position="131"/>
    </location>
</feature>
<name>A0A9P6NFI1_9BASI</name>
<dbReference type="OrthoDB" id="2148946at2759"/>
<evidence type="ECO:0000313" key="3">
    <source>
        <dbReference type="Proteomes" id="UP000886653"/>
    </source>
</evidence>
<feature type="compositionally biased region" description="Basic and acidic residues" evidence="1">
    <location>
        <begin position="82"/>
        <end position="95"/>
    </location>
</feature>
<dbReference type="Proteomes" id="UP000886653">
    <property type="component" value="Unassembled WGS sequence"/>
</dbReference>
<dbReference type="GO" id="GO:0010972">
    <property type="term" value="P:negative regulation of G2/M transition of mitotic cell cycle"/>
    <property type="evidence" value="ECO:0007669"/>
    <property type="project" value="TreeGrafter"/>
</dbReference>
<proteinExistence type="predicted"/>
<feature type="region of interest" description="Disordered" evidence="1">
    <location>
        <begin position="21"/>
        <end position="43"/>
    </location>
</feature>
<comment type="caution">
    <text evidence="2">The sequence shown here is derived from an EMBL/GenBank/DDBJ whole genome shotgun (WGS) entry which is preliminary data.</text>
</comment>
<feature type="compositionally biased region" description="Polar residues" evidence="1">
    <location>
        <begin position="476"/>
        <end position="488"/>
    </location>
</feature>
<dbReference type="Pfam" id="PF08238">
    <property type="entry name" value="Sel1"/>
    <property type="match status" value="3"/>
</dbReference>
<dbReference type="InterPro" id="IPR006597">
    <property type="entry name" value="Sel1-like"/>
</dbReference>
<dbReference type="SMART" id="SM00671">
    <property type="entry name" value="SEL1"/>
    <property type="match status" value="3"/>
</dbReference>
<dbReference type="PANTHER" id="PTHR43628">
    <property type="entry name" value="ACTIVATOR OF C KINASE PROTEIN 1-RELATED"/>
    <property type="match status" value="1"/>
</dbReference>
<gene>
    <name evidence="2" type="ORF">CROQUDRAFT_723669</name>
</gene>
<dbReference type="AlphaFoldDB" id="A0A9P6NFI1"/>
<reference evidence="2" key="1">
    <citation type="submission" date="2013-11" db="EMBL/GenBank/DDBJ databases">
        <title>Genome sequence of the fusiform rust pathogen reveals effectors for host alternation and coevolution with pine.</title>
        <authorList>
            <consortium name="DOE Joint Genome Institute"/>
            <person name="Smith K."/>
            <person name="Pendleton A."/>
            <person name="Kubisiak T."/>
            <person name="Anderson C."/>
            <person name="Salamov A."/>
            <person name="Aerts A."/>
            <person name="Riley R."/>
            <person name="Clum A."/>
            <person name="Lindquist E."/>
            <person name="Ence D."/>
            <person name="Campbell M."/>
            <person name="Kronenberg Z."/>
            <person name="Feau N."/>
            <person name="Dhillon B."/>
            <person name="Hamelin R."/>
            <person name="Burleigh J."/>
            <person name="Smith J."/>
            <person name="Yandell M."/>
            <person name="Nelson C."/>
            <person name="Grigoriev I."/>
            <person name="Davis J."/>
        </authorList>
    </citation>
    <scope>NUCLEOTIDE SEQUENCE</scope>
    <source>
        <strain evidence="2">G11</strain>
    </source>
</reference>
<dbReference type="Gene3D" id="1.25.40.10">
    <property type="entry name" value="Tetratricopeptide repeat domain"/>
    <property type="match status" value="1"/>
</dbReference>
<keyword evidence="3" id="KW-1185">Reference proteome</keyword>
<accession>A0A9P6NFI1</accession>
<dbReference type="EMBL" id="MU167284">
    <property type="protein sequence ID" value="KAG0145018.1"/>
    <property type="molecule type" value="Genomic_DNA"/>
</dbReference>
<dbReference type="GO" id="GO:0032153">
    <property type="term" value="C:cell division site"/>
    <property type="evidence" value="ECO:0007669"/>
    <property type="project" value="TreeGrafter"/>
</dbReference>
<feature type="region of interest" description="Disordered" evidence="1">
    <location>
        <begin position="67"/>
        <end position="131"/>
    </location>
</feature>